<evidence type="ECO:0000313" key="3">
    <source>
        <dbReference type="Proteomes" id="UP001201812"/>
    </source>
</evidence>
<keyword evidence="1" id="KW-0732">Signal</keyword>
<dbReference type="AlphaFoldDB" id="A0AAD4MSB8"/>
<dbReference type="EMBL" id="JAKKPZ010000097">
    <property type="protein sequence ID" value="KAI1702528.1"/>
    <property type="molecule type" value="Genomic_DNA"/>
</dbReference>
<evidence type="ECO:0000313" key="2">
    <source>
        <dbReference type="EMBL" id="KAI1702528.1"/>
    </source>
</evidence>
<feature type="signal peptide" evidence="1">
    <location>
        <begin position="1"/>
        <end position="23"/>
    </location>
</feature>
<feature type="chain" id="PRO_5042013541" evidence="1">
    <location>
        <begin position="24"/>
        <end position="233"/>
    </location>
</feature>
<dbReference type="Proteomes" id="UP001201812">
    <property type="component" value="Unassembled WGS sequence"/>
</dbReference>
<keyword evidence="3" id="KW-1185">Reference proteome</keyword>
<accession>A0AAD4MSB8</accession>
<organism evidence="2 3">
    <name type="scientific">Ditylenchus destructor</name>
    <dbReference type="NCBI Taxonomy" id="166010"/>
    <lineage>
        <taxon>Eukaryota</taxon>
        <taxon>Metazoa</taxon>
        <taxon>Ecdysozoa</taxon>
        <taxon>Nematoda</taxon>
        <taxon>Chromadorea</taxon>
        <taxon>Rhabditida</taxon>
        <taxon>Tylenchina</taxon>
        <taxon>Tylenchomorpha</taxon>
        <taxon>Sphaerularioidea</taxon>
        <taxon>Anguinidae</taxon>
        <taxon>Anguininae</taxon>
        <taxon>Ditylenchus</taxon>
    </lineage>
</organism>
<evidence type="ECO:0000256" key="1">
    <source>
        <dbReference type="SAM" id="SignalP"/>
    </source>
</evidence>
<gene>
    <name evidence="2" type="ORF">DdX_15427</name>
</gene>
<comment type="caution">
    <text evidence="2">The sequence shown here is derived from an EMBL/GenBank/DDBJ whole genome shotgun (WGS) entry which is preliminary data.</text>
</comment>
<name>A0AAD4MSB8_9BILA</name>
<sequence>MGFTSGGVYIVMLFAAMNVNIMAQGHPEFRHIMPTEIEYPASQDRILECRFNAVPLSDAKTKWSQTIEMIRIRLDYILHPQHVASVLPPDCEIISFMGFKADNDEKVTVQGLQPMIGETALFAFETPAFTERSLVIYNIKQSIQDAATPESQTLAIGRLVDRLLFPPTPIYLPHDCRPLLTYQIANKHDSGRVFHLLTAYSHCPKIIVNISPQVIRNDLVLSELKLFYESINQ</sequence>
<reference evidence="2" key="1">
    <citation type="submission" date="2022-01" db="EMBL/GenBank/DDBJ databases">
        <title>Genome Sequence Resource for Two Populations of Ditylenchus destructor, the Migratory Endoparasitic Phytonematode.</title>
        <authorList>
            <person name="Zhang H."/>
            <person name="Lin R."/>
            <person name="Xie B."/>
        </authorList>
    </citation>
    <scope>NUCLEOTIDE SEQUENCE</scope>
    <source>
        <strain evidence="2">BazhouSP</strain>
    </source>
</reference>
<proteinExistence type="predicted"/>
<protein>
    <submittedName>
        <fullName evidence="2">Uncharacterized protein</fullName>
    </submittedName>
</protein>